<name>A0A1N7KWA3_9RHOB</name>
<dbReference type="InterPro" id="IPR043128">
    <property type="entry name" value="Rev_trsase/Diguanyl_cyclase"/>
</dbReference>
<feature type="domain" description="GGDEF" evidence="5">
    <location>
        <begin position="326"/>
        <end position="463"/>
    </location>
</feature>
<dbReference type="GO" id="GO:0000160">
    <property type="term" value="P:phosphorelay signal transduction system"/>
    <property type="evidence" value="ECO:0007669"/>
    <property type="project" value="InterPro"/>
</dbReference>
<evidence type="ECO:0000259" key="4">
    <source>
        <dbReference type="PROSITE" id="PS50110"/>
    </source>
</evidence>
<evidence type="ECO:0000259" key="5">
    <source>
        <dbReference type="PROSITE" id="PS50887"/>
    </source>
</evidence>
<organism evidence="6 7">
    <name type="scientific">Phaeovulum vinaykumarii</name>
    <dbReference type="NCBI Taxonomy" id="407234"/>
    <lineage>
        <taxon>Bacteria</taxon>
        <taxon>Pseudomonadati</taxon>
        <taxon>Pseudomonadota</taxon>
        <taxon>Alphaproteobacteria</taxon>
        <taxon>Rhodobacterales</taxon>
        <taxon>Paracoccaceae</taxon>
        <taxon>Phaeovulum</taxon>
    </lineage>
</organism>
<dbReference type="PROSITE" id="PS50887">
    <property type="entry name" value="GGDEF"/>
    <property type="match status" value="1"/>
</dbReference>
<sequence length="465" mass="50270">MAGKILIVDDVATNRVVLRVKLSGARYVTIQAASGAEALRLARAERPDLILLDLQLPDRNGIDICRELKSDPLTYSIPIIVVTAFATPEARIAALKAGAEDFMPKPLDELVLLARLRSLMRMRESDEELRLRESTCRELGFAEHGTQFVRPARVALIAPSRDVSAAWKRALTPCLRNSELVVMNRDEALSEATGHTAPDAFVIAADLGRPGEGLRLMSELRSRAATRHAAVCIGVNATMRETAAVALDLGASDLVPSDLTAPRAAEETALRIEVQLKRKRIADQLRDSVADGLRLAVTDPLTGLYNRRYALPHLARIAKRAGETGRPYAVMVLDLDHFKSVNDTYGHAAGDAVLVDVARRIARNMRETDLVARIGGEEFLIVMPETVLEDAHRVAERLCTTLDARPVEIAGTDQQIPVTVSIGLAMGGGETGAPDFETALVRADMALLEAKAGGRNHVTISASAA</sequence>
<evidence type="ECO:0000256" key="3">
    <source>
        <dbReference type="PROSITE-ProRule" id="PRU00169"/>
    </source>
</evidence>
<dbReference type="Proteomes" id="UP000186098">
    <property type="component" value="Unassembled WGS sequence"/>
</dbReference>
<dbReference type="SUPFAM" id="SSF52172">
    <property type="entry name" value="CheY-like"/>
    <property type="match status" value="1"/>
</dbReference>
<evidence type="ECO:0000313" key="6">
    <source>
        <dbReference type="EMBL" id="SIS65817.1"/>
    </source>
</evidence>
<dbReference type="Gene3D" id="3.30.70.270">
    <property type="match status" value="1"/>
</dbReference>
<reference evidence="7" key="1">
    <citation type="submission" date="2017-01" db="EMBL/GenBank/DDBJ databases">
        <authorList>
            <person name="Varghese N."/>
            <person name="Submissions S."/>
        </authorList>
    </citation>
    <scope>NUCLEOTIDE SEQUENCE [LARGE SCALE GENOMIC DNA]</scope>
    <source>
        <strain evidence="7">DSM 18714</strain>
    </source>
</reference>
<evidence type="ECO:0000256" key="1">
    <source>
        <dbReference type="ARBA" id="ARBA00012528"/>
    </source>
</evidence>
<dbReference type="EC" id="2.7.7.65" evidence="1"/>
<gene>
    <name evidence="6" type="ORF">SAMN05421795_102233</name>
</gene>
<dbReference type="InterPro" id="IPR011006">
    <property type="entry name" value="CheY-like_superfamily"/>
</dbReference>
<dbReference type="SUPFAM" id="SSF55073">
    <property type="entry name" value="Nucleotide cyclase"/>
    <property type="match status" value="1"/>
</dbReference>
<evidence type="ECO:0000256" key="2">
    <source>
        <dbReference type="ARBA" id="ARBA00034247"/>
    </source>
</evidence>
<dbReference type="Pfam" id="PF00990">
    <property type="entry name" value="GGDEF"/>
    <property type="match status" value="1"/>
</dbReference>
<proteinExistence type="predicted"/>
<dbReference type="NCBIfam" id="TIGR00254">
    <property type="entry name" value="GGDEF"/>
    <property type="match status" value="1"/>
</dbReference>
<dbReference type="PANTHER" id="PTHR45138:SF9">
    <property type="entry name" value="DIGUANYLATE CYCLASE DGCM-RELATED"/>
    <property type="match status" value="1"/>
</dbReference>
<feature type="modified residue" description="4-aspartylphosphate" evidence="3">
    <location>
        <position position="53"/>
    </location>
</feature>
<dbReference type="GO" id="GO:0043709">
    <property type="term" value="P:cell adhesion involved in single-species biofilm formation"/>
    <property type="evidence" value="ECO:0007669"/>
    <property type="project" value="TreeGrafter"/>
</dbReference>
<dbReference type="SMART" id="SM00448">
    <property type="entry name" value="REC"/>
    <property type="match status" value="1"/>
</dbReference>
<dbReference type="STRING" id="407234.SAMN05421795_102233"/>
<dbReference type="Gene3D" id="3.40.50.2300">
    <property type="match status" value="1"/>
</dbReference>
<dbReference type="InterPro" id="IPR000160">
    <property type="entry name" value="GGDEF_dom"/>
</dbReference>
<dbReference type="RefSeq" id="WP_076363933.1">
    <property type="nucleotide sequence ID" value="NZ_FTOM01000002.1"/>
</dbReference>
<dbReference type="InterPro" id="IPR001789">
    <property type="entry name" value="Sig_transdc_resp-reg_receiver"/>
</dbReference>
<accession>A0A1N7KWA3</accession>
<dbReference type="EMBL" id="FTOM01000002">
    <property type="protein sequence ID" value="SIS65817.1"/>
    <property type="molecule type" value="Genomic_DNA"/>
</dbReference>
<evidence type="ECO:0000313" key="7">
    <source>
        <dbReference type="Proteomes" id="UP000186098"/>
    </source>
</evidence>
<dbReference type="InterPro" id="IPR029787">
    <property type="entry name" value="Nucleotide_cyclase"/>
</dbReference>
<keyword evidence="7" id="KW-1185">Reference proteome</keyword>
<dbReference type="PROSITE" id="PS50110">
    <property type="entry name" value="RESPONSE_REGULATORY"/>
    <property type="match status" value="1"/>
</dbReference>
<dbReference type="SMART" id="SM00267">
    <property type="entry name" value="GGDEF"/>
    <property type="match status" value="1"/>
</dbReference>
<dbReference type="Pfam" id="PF00072">
    <property type="entry name" value="Response_reg"/>
    <property type="match status" value="1"/>
</dbReference>
<dbReference type="PANTHER" id="PTHR45138">
    <property type="entry name" value="REGULATORY COMPONENTS OF SENSORY TRANSDUCTION SYSTEM"/>
    <property type="match status" value="1"/>
</dbReference>
<dbReference type="AlphaFoldDB" id="A0A1N7KWA3"/>
<keyword evidence="3" id="KW-0597">Phosphoprotein</keyword>
<dbReference type="InterPro" id="IPR050469">
    <property type="entry name" value="Diguanylate_Cyclase"/>
</dbReference>
<dbReference type="OrthoDB" id="9812260at2"/>
<dbReference type="FunFam" id="3.30.70.270:FF:000001">
    <property type="entry name" value="Diguanylate cyclase domain protein"/>
    <property type="match status" value="1"/>
</dbReference>
<dbReference type="GO" id="GO:1902201">
    <property type="term" value="P:negative regulation of bacterial-type flagellum-dependent cell motility"/>
    <property type="evidence" value="ECO:0007669"/>
    <property type="project" value="TreeGrafter"/>
</dbReference>
<comment type="catalytic activity">
    <reaction evidence="2">
        <text>2 GTP = 3',3'-c-di-GMP + 2 diphosphate</text>
        <dbReference type="Rhea" id="RHEA:24898"/>
        <dbReference type="ChEBI" id="CHEBI:33019"/>
        <dbReference type="ChEBI" id="CHEBI:37565"/>
        <dbReference type="ChEBI" id="CHEBI:58805"/>
        <dbReference type="EC" id="2.7.7.65"/>
    </reaction>
</comment>
<protein>
    <recommendedName>
        <fullName evidence="1">diguanylate cyclase</fullName>
        <ecNumber evidence="1">2.7.7.65</ecNumber>
    </recommendedName>
</protein>
<dbReference type="CDD" id="cd01949">
    <property type="entry name" value="GGDEF"/>
    <property type="match status" value="1"/>
</dbReference>
<dbReference type="GO" id="GO:0005886">
    <property type="term" value="C:plasma membrane"/>
    <property type="evidence" value="ECO:0007669"/>
    <property type="project" value="TreeGrafter"/>
</dbReference>
<feature type="domain" description="Response regulatory" evidence="4">
    <location>
        <begin position="4"/>
        <end position="120"/>
    </location>
</feature>
<dbReference type="GO" id="GO:0052621">
    <property type="term" value="F:diguanylate cyclase activity"/>
    <property type="evidence" value="ECO:0007669"/>
    <property type="project" value="UniProtKB-EC"/>
</dbReference>